<gene>
    <name evidence="1" type="ORF">LCGC14_1740610</name>
</gene>
<evidence type="ECO:0000313" key="1">
    <source>
        <dbReference type="EMBL" id="KKM06774.1"/>
    </source>
</evidence>
<sequence>MTNIGVSESLVNLELDCNTEDSMVPIDTKTYEAFRQFSHKTNAEIGKQSDYAMINKAAHIGWCMGVNSSDRFISAYSKRSSDMGRLAIEISERLKDIKKYAESIQAGEQFPPIVLVYKEKLLFQIDGARRIMAHLLADRRIIDTIVVVHRRKIHEFIESEFKAKIQKLHSTPKWFNDYQEIIELKMSGKRAYKNRFPMLDFSILRGKTVAEFGCSNGMAILEAAYCGAKRVVGFEYVVENVKMINLIGKRLGLPIEAHHIDFNHEDFSEQLDGILPEYDYAVYLSVHRTKELKNRDGIVQIIWKRCKEGMIFEGHNHRHVDTDEYYQALFAKLDNCSVQSLPRGVIDKPYDNWYRPKYLLKRDK</sequence>
<dbReference type="InterPro" id="IPR036086">
    <property type="entry name" value="ParB/Sulfiredoxin_sf"/>
</dbReference>
<evidence type="ECO:0008006" key="2">
    <source>
        <dbReference type="Google" id="ProtNLM"/>
    </source>
</evidence>
<dbReference type="AlphaFoldDB" id="A0A0F9H6T8"/>
<dbReference type="InterPro" id="IPR029063">
    <property type="entry name" value="SAM-dependent_MTases_sf"/>
</dbReference>
<organism evidence="1">
    <name type="scientific">marine sediment metagenome</name>
    <dbReference type="NCBI Taxonomy" id="412755"/>
    <lineage>
        <taxon>unclassified sequences</taxon>
        <taxon>metagenomes</taxon>
        <taxon>ecological metagenomes</taxon>
    </lineage>
</organism>
<dbReference type="Gene3D" id="3.40.50.150">
    <property type="entry name" value="Vaccinia Virus protein VP39"/>
    <property type="match status" value="1"/>
</dbReference>
<protein>
    <recommendedName>
        <fullName evidence="2">Methyltransferase domain-containing protein</fullName>
    </recommendedName>
</protein>
<accession>A0A0F9H6T8</accession>
<dbReference type="EMBL" id="LAZR01015916">
    <property type="protein sequence ID" value="KKM06774.1"/>
    <property type="molecule type" value="Genomic_DNA"/>
</dbReference>
<reference evidence="1" key="1">
    <citation type="journal article" date="2015" name="Nature">
        <title>Complex archaea that bridge the gap between prokaryotes and eukaryotes.</title>
        <authorList>
            <person name="Spang A."/>
            <person name="Saw J.H."/>
            <person name="Jorgensen S.L."/>
            <person name="Zaremba-Niedzwiedzka K."/>
            <person name="Martijn J."/>
            <person name="Lind A.E."/>
            <person name="van Eijk R."/>
            <person name="Schleper C."/>
            <person name="Guy L."/>
            <person name="Ettema T.J."/>
        </authorList>
    </citation>
    <scope>NUCLEOTIDE SEQUENCE</scope>
</reference>
<proteinExistence type="predicted"/>
<name>A0A0F9H6T8_9ZZZZ</name>
<dbReference type="SUPFAM" id="SSF53335">
    <property type="entry name" value="S-adenosyl-L-methionine-dependent methyltransferases"/>
    <property type="match status" value="1"/>
</dbReference>
<dbReference type="SUPFAM" id="SSF110849">
    <property type="entry name" value="ParB/Sulfiredoxin"/>
    <property type="match status" value="1"/>
</dbReference>
<comment type="caution">
    <text evidence="1">The sequence shown here is derived from an EMBL/GenBank/DDBJ whole genome shotgun (WGS) entry which is preliminary data.</text>
</comment>